<dbReference type="EMBL" id="JAZEIP010000026">
    <property type="protein sequence ID" value="MEE4041554.1"/>
    <property type="molecule type" value="Genomic_DNA"/>
</dbReference>
<dbReference type="EMBL" id="LT855380">
    <property type="protein sequence ID" value="SMS10669.1"/>
    <property type="molecule type" value="Genomic_DNA"/>
</dbReference>
<feature type="transmembrane region" description="Helical" evidence="1">
    <location>
        <begin position="42"/>
        <end position="65"/>
    </location>
</feature>
<organism evidence="3 5">
    <name type="scientific">Pseudomonas viridiflava</name>
    <name type="common">Phytomonas viridiflava</name>
    <dbReference type="NCBI Taxonomy" id="33069"/>
    <lineage>
        <taxon>Bacteria</taxon>
        <taxon>Pseudomonadati</taxon>
        <taxon>Pseudomonadota</taxon>
        <taxon>Gammaproteobacteria</taxon>
        <taxon>Pseudomonadales</taxon>
        <taxon>Pseudomonadaceae</taxon>
        <taxon>Pseudomonas</taxon>
    </lineage>
</organism>
<reference evidence="3 5" key="1">
    <citation type="submission" date="2017-05" db="EMBL/GenBank/DDBJ databases">
        <authorList>
            <person name="Song R."/>
            <person name="Chenine A.L."/>
            <person name="Ruprecht R.M."/>
        </authorList>
    </citation>
    <scope>NUCLEOTIDE SEQUENCE [LARGE SCALE GENOMIC DNA]</scope>
    <source>
        <strain evidence="3 5">CFBP 1590</strain>
    </source>
</reference>
<evidence type="ECO:0000256" key="1">
    <source>
        <dbReference type="SAM" id="Phobius"/>
    </source>
</evidence>
<keyword evidence="1" id="KW-0472">Membrane</keyword>
<dbReference type="GeneID" id="47764738"/>
<accession>A0A0D0MP53</accession>
<dbReference type="KEGG" id="pvd:CFBP1590__3083"/>
<keyword evidence="1" id="KW-0812">Transmembrane</keyword>
<dbReference type="AlphaFoldDB" id="A0A0D0MP53"/>
<evidence type="ECO:0000313" key="2">
    <source>
        <dbReference type="EMBL" id="MEE4041554.1"/>
    </source>
</evidence>
<keyword evidence="6" id="KW-1185">Reference proteome</keyword>
<reference evidence="4" key="2">
    <citation type="submission" date="2019-02" db="EMBL/GenBank/DDBJ databases">
        <authorList>
            <person name="Lutz S."/>
            <person name="Schori C."/>
            <person name="Ahrens C.H."/>
            <person name="Gueguen E."/>
        </authorList>
    </citation>
    <scope>NUCLEOTIDE SEQUENCE</scope>
    <source>
        <strain evidence="4">Psy35</strain>
    </source>
</reference>
<dbReference type="Proteomes" id="UP001163644">
    <property type="component" value="Chromosome"/>
</dbReference>
<reference evidence="2 6" key="3">
    <citation type="submission" date="2024-01" db="EMBL/GenBank/DDBJ databases">
        <title>Characterization of Pseudomonas viridiflava in Georgia, USA.</title>
        <authorList>
            <person name="Zhao M."/>
            <person name="Dutta B."/>
        </authorList>
    </citation>
    <scope>NUCLEOTIDE SEQUENCE [LARGE SCALE GENOMIC DNA]</scope>
    <source>
        <strain evidence="2 6">21GA0539</strain>
    </source>
</reference>
<dbReference type="EMBL" id="CP036495">
    <property type="protein sequence ID" value="UZA69539.1"/>
    <property type="molecule type" value="Genomic_DNA"/>
</dbReference>
<evidence type="ECO:0000313" key="4">
    <source>
        <dbReference type="EMBL" id="UZA69539.1"/>
    </source>
</evidence>
<name>A0A0D0MP53_PSEVI</name>
<evidence type="ECO:0000313" key="3">
    <source>
        <dbReference type="EMBL" id="SMS10669.1"/>
    </source>
</evidence>
<dbReference type="RefSeq" id="WP_029242761.1">
    <property type="nucleotide sequence ID" value="NZ_CP036495.1"/>
</dbReference>
<proteinExistence type="predicted"/>
<dbReference type="Proteomes" id="UP000196842">
    <property type="component" value="Chromosome I"/>
</dbReference>
<dbReference type="Proteomes" id="UP001343600">
    <property type="component" value="Unassembled WGS sequence"/>
</dbReference>
<keyword evidence="1" id="KW-1133">Transmembrane helix</keyword>
<sequence length="92" mass="10476">MLRIVVVHLFQWLKRLSSGLLSRGSQYSESRDFTRENDEGRWTFVSVAIILTLSLYCLAGLGYYAKVNVWDGFTQEQKANIAQAMVVSSQNL</sequence>
<protein>
    <submittedName>
        <fullName evidence="3">Conserved hypothetical membrane protein</fullName>
    </submittedName>
</protein>
<evidence type="ECO:0000313" key="6">
    <source>
        <dbReference type="Proteomes" id="UP001343600"/>
    </source>
</evidence>
<evidence type="ECO:0000313" key="5">
    <source>
        <dbReference type="Proteomes" id="UP000196842"/>
    </source>
</evidence>
<gene>
    <name evidence="3" type="ORF">CFBP1590__3083</name>
    <name evidence="4" type="ORF">EZZ81_15410</name>
    <name evidence="2" type="ORF">V2I87_15765</name>
</gene>